<dbReference type="PANTHER" id="PTHR30606:SF4">
    <property type="entry name" value="LIPID A BIOSYNTHESIS MYRISTOYLTRANSFERASE"/>
    <property type="match status" value="1"/>
</dbReference>
<dbReference type="GO" id="GO:0016746">
    <property type="term" value="F:acyltransferase activity"/>
    <property type="evidence" value="ECO:0007669"/>
    <property type="project" value="UniProtKB-KW"/>
</dbReference>
<dbReference type="PIRSF" id="PIRSF026649">
    <property type="entry name" value="MsbB"/>
    <property type="match status" value="1"/>
</dbReference>
<dbReference type="PANTHER" id="PTHR30606">
    <property type="entry name" value="LIPID A BIOSYNTHESIS LAUROYL ACYLTRANSFERASE"/>
    <property type="match status" value="1"/>
</dbReference>
<reference evidence="9" key="1">
    <citation type="journal article" date="2011" name="Stand. Genomic Sci.">
        <title>Genome sequence of the filamentous, gliding Thiothrix nivea neotype strain (JP2(T)).</title>
        <authorList>
            <person name="Lapidus A."/>
            <person name="Nolan M."/>
            <person name="Lucas S."/>
            <person name="Glavina Del Rio T."/>
            <person name="Tice H."/>
            <person name="Cheng J.F."/>
            <person name="Tapia R."/>
            <person name="Han C."/>
            <person name="Goodwin L."/>
            <person name="Pitluck S."/>
            <person name="Liolios K."/>
            <person name="Pagani I."/>
            <person name="Ivanova N."/>
            <person name="Huntemann M."/>
            <person name="Mavromatis K."/>
            <person name="Mikhailova N."/>
            <person name="Pati A."/>
            <person name="Chen A."/>
            <person name="Palaniappan K."/>
            <person name="Land M."/>
            <person name="Brambilla E.M."/>
            <person name="Rohde M."/>
            <person name="Abt B."/>
            <person name="Verbarg S."/>
            <person name="Goker M."/>
            <person name="Bristow J."/>
            <person name="Eisen J.A."/>
            <person name="Markowitz V."/>
            <person name="Hugenholtz P."/>
            <person name="Kyrpides N.C."/>
            <person name="Klenk H.P."/>
            <person name="Woyke T."/>
        </authorList>
    </citation>
    <scope>NUCLEOTIDE SEQUENCE [LARGE SCALE GENOMIC DNA]</scope>
    <source>
        <strain evidence="9">ATCC 35100 / DSM 5205 / JP2</strain>
    </source>
</reference>
<keyword evidence="9" id="KW-1185">Reference proteome</keyword>
<protein>
    <submittedName>
        <fullName evidence="8">Lipid A biosynthesis acyltransferase</fullName>
    </submittedName>
</protein>
<name>A0A656HHT7_THINJ</name>
<evidence type="ECO:0000256" key="1">
    <source>
        <dbReference type="ARBA" id="ARBA00004533"/>
    </source>
</evidence>
<sequence length="303" mass="34942">MNPFPPSLLTPKHWPAWLGVGLLFILAWLPWRTRHWLGKQLGSLMYRRNHKRRHIVLTNLRLCFPGMQAIQQEQLAQEHLQYYVRALLDYSVLFFRPRQWLCQRTRIQGREHIDQAIADGKNVILMLGHSVWLEFAPAVIGQHYRIYGSYKPFRNPVANWLIARSRLKSAEFIVAREEGLMKLVRALEPGLLMVFLPDEDHGAKHSVFAPFFGVRKATLTTAARLCKLGKATALPVMVSFDEASGQYNIAVSPPLQDYPSKDETLDATTLNSALQTLIEQQPAQYMWVLKLFRTRPAEEKPVY</sequence>
<evidence type="ECO:0000313" key="8">
    <source>
        <dbReference type="EMBL" id="EIJ35772.1"/>
    </source>
</evidence>
<dbReference type="OrthoDB" id="9803456at2"/>
<keyword evidence="5 7" id="KW-0472">Membrane</keyword>
<gene>
    <name evidence="8" type="ORF">Thini_3255</name>
</gene>
<feature type="transmembrane region" description="Helical" evidence="7">
    <location>
        <begin position="14"/>
        <end position="31"/>
    </location>
</feature>
<keyword evidence="2" id="KW-1003">Cell membrane</keyword>
<keyword evidence="7" id="KW-1133">Transmembrane helix</keyword>
<keyword evidence="3" id="KW-0997">Cell inner membrane</keyword>
<proteinExistence type="predicted"/>
<evidence type="ECO:0000256" key="4">
    <source>
        <dbReference type="ARBA" id="ARBA00022679"/>
    </source>
</evidence>
<dbReference type="CDD" id="cd07984">
    <property type="entry name" value="LPLAT_LABLAT-like"/>
    <property type="match status" value="1"/>
</dbReference>
<dbReference type="RefSeq" id="WP_002709668.1">
    <property type="nucleotide sequence ID" value="NZ_JH651384.1"/>
</dbReference>
<evidence type="ECO:0000256" key="7">
    <source>
        <dbReference type="SAM" id="Phobius"/>
    </source>
</evidence>
<dbReference type="AlphaFoldDB" id="A0A656HHT7"/>
<dbReference type="Pfam" id="PF03279">
    <property type="entry name" value="Lip_A_acyltrans"/>
    <property type="match status" value="1"/>
</dbReference>
<keyword evidence="6 8" id="KW-0012">Acyltransferase</keyword>
<evidence type="ECO:0000256" key="2">
    <source>
        <dbReference type="ARBA" id="ARBA00022475"/>
    </source>
</evidence>
<evidence type="ECO:0000313" key="9">
    <source>
        <dbReference type="Proteomes" id="UP000005317"/>
    </source>
</evidence>
<dbReference type="EMBL" id="JH651384">
    <property type="protein sequence ID" value="EIJ35772.1"/>
    <property type="molecule type" value="Genomic_DNA"/>
</dbReference>
<evidence type="ECO:0000256" key="3">
    <source>
        <dbReference type="ARBA" id="ARBA00022519"/>
    </source>
</evidence>
<comment type="subcellular location">
    <subcellularLocation>
        <location evidence="1">Cell inner membrane</location>
    </subcellularLocation>
</comment>
<evidence type="ECO:0000256" key="6">
    <source>
        <dbReference type="ARBA" id="ARBA00023315"/>
    </source>
</evidence>
<organism evidence="8 9">
    <name type="scientific">Thiothrix nivea (strain ATCC 35100 / DSM 5205 / JP2)</name>
    <dbReference type="NCBI Taxonomy" id="870187"/>
    <lineage>
        <taxon>Bacteria</taxon>
        <taxon>Pseudomonadati</taxon>
        <taxon>Pseudomonadota</taxon>
        <taxon>Gammaproteobacteria</taxon>
        <taxon>Thiotrichales</taxon>
        <taxon>Thiotrichaceae</taxon>
        <taxon>Thiothrix</taxon>
    </lineage>
</organism>
<accession>A0A656HHT7</accession>
<dbReference type="Proteomes" id="UP000005317">
    <property type="component" value="Unassembled WGS sequence"/>
</dbReference>
<dbReference type="GO" id="GO:0009247">
    <property type="term" value="P:glycolipid biosynthetic process"/>
    <property type="evidence" value="ECO:0007669"/>
    <property type="project" value="UniProtKB-ARBA"/>
</dbReference>
<keyword evidence="7" id="KW-0812">Transmembrane</keyword>
<keyword evidence="4 8" id="KW-0808">Transferase</keyword>
<dbReference type="GO" id="GO:0005886">
    <property type="term" value="C:plasma membrane"/>
    <property type="evidence" value="ECO:0007669"/>
    <property type="project" value="UniProtKB-SubCell"/>
</dbReference>
<dbReference type="InterPro" id="IPR004960">
    <property type="entry name" value="LipA_acyltrans"/>
</dbReference>
<evidence type="ECO:0000256" key="5">
    <source>
        <dbReference type="ARBA" id="ARBA00023136"/>
    </source>
</evidence>